<dbReference type="InterPro" id="IPR036034">
    <property type="entry name" value="PDZ_sf"/>
</dbReference>
<dbReference type="InterPro" id="IPR035269">
    <property type="entry name" value="PSMD9"/>
</dbReference>
<feature type="coiled-coil region" evidence="2">
    <location>
        <begin position="108"/>
        <end position="135"/>
    </location>
</feature>
<feature type="domain" description="Nas2 N-terminal" evidence="4">
    <location>
        <begin position="61"/>
        <end position="138"/>
    </location>
</feature>
<dbReference type="InterPro" id="IPR024958">
    <property type="entry name" value="GRASP_PDZ"/>
</dbReference>
<name>A0ABQ7PHF4_9HYPO</name>
<dbReference type="InterPro" id="IPR040815">
    <property type="entry name" value="Nas2_N"/>
</dbReference>
<dbReference type="Gene3D" id="2.30.42.10">
    <property type="match status" value="1"/>
</dbReference>
<evidence type="ECO:0008006" key="7">
    <source>
        <dbReference type="Google" id="ProtNLM"/>
    </source>
</evidence>
<evidence type="ECO:0000256" key="1">
    <source>
        <dbReference type="ARBA" id="ARBA00023186"/>
    </source>
</evidence>
<comment type="caution">
    <text evidence="5">The sequence shown here is derived from an EMBL/GenBank/DDBJ whole genome shotgun (WGS) entry which is preliminary data.</text>
</comment>
<dbReference type="SUPFAM" id="SSF50156">
    <property type="entry name" value="PDZ domain-like"/>
    <property type="match status" value="1"/>
</dbReference>
<dbReference type="PANTHER" id="PTHR12651">
    <property type="entry name" value="26S PROTEASOME NON-ATPASE REGULATORY SUBUNIT 9"/>
    <property type="match status" value="1"/>
</dbReference>
<reference evidence="5 6" key="1">
    <citation type="journal article" date="2020" name="bioRxiv">
        <title>Whole genome comparisons of ergot fungi reveals the divergence and evolution of species within the genus Claviceps are the result of varying mechanisms driving genome evolution and host range expansion.</title>
        <authorList>
            <person name="Wyka S.A."/>
            <person name="Mondo S.J."/>
            <person name="Liu M."/>
            <person name="Dettman J."/>
            <person name="Nalam V."/>
            <person name="Broders K.D."/>
        </authorList>
    </citation>
    <scope>NUCLEOTIDE SEQUENCE [LARGE SCALE GENOMIC DNA]</scope>
    <source>
        <strain evidence="5 6">LM583</strain>
    </source>
</reference>
<evidence type="ECO:0000313" key="5">
    <source>
        <dbReference type="EMBL" id="KAG5963740.1"/>
    </source>
</evidence>
<evidence type="ECO:0000256" key="2">
    <source>
        <dbReference type="SAM" id="Coils"/>
    </source>
</evidence>
<accession>A0ABQ7PHF4</accession>
<organism evidence="5 6">
    <name type="scientific">Claviceps arundinis</name>
    <dbReference type="NCBI Taxonomy" id="1623583"/>
    <lineage>
        <taxon>Eukaryota</taxon>
        <taxon>Fungi</taxon>
        <taxon>Dikarya</taxon>
        <taxon>Ascomycota</taxon>
        <taxon>Pezizomycotina</taxon>
        <taxon>Sordariomycetes</taxon>
        <taxon>Hypocreomycetidae</taxon>
        <taxon>Hypocreales</taxon>
        <taxon>Clavicipitaceae</taxon>
        <taxon>Claviceps</taxon>
    </lineage>
</organism>
<dbReference type="PANTHER" id="PTHR12651:SF1">
    <property type="entry name" value="26S PROTEASOME NON-ATPASE REGULATORY SUBUNIT 9"/>
    <property type="match status" value="1"/>
</dbReference>
<dbReference type="EMBL" id="SRPR01000049">
    <property type="protein sequence ID" value="KAG5963740.1"/>
    <property type="molecule type" value="Genomic_DNA"/>
</dbReference>
<evidence type="ECO:0000313" key="6">
    <source>
        <dbReference type="Proteomes" id="UP000742024"/>
    </source>
</evidence>
<dbReference type="Gene3D" id="6.10.140.1710">
    <property type="match status" value="1"/>
</dbReference>
<sequence length="274" mass="29848">MTELAPRLLHNCFFGALCTAPRGQTRHRLHALAMENLHALAVPSGPTNGVTTNGAGAMNFAELQRRKSNLEQELEALSGVLESQGVNMETPLITSDGFPRSDIDVAKIRTTRAQIIRLKNDYKDLMAKLEQHVHELFASIGYDTDEDHENGIINGQTTSTSSGVGSVPSSIPSSGVRGAYQPFAKINSVVRDSPADEAGLQQGDEIRNFGYINGSNHENLTKVAECVQENEGRAIFITVLRPMDAARRQEMNLTITPTRDWGGRGMLGCHIVPL</sequence>
<keyword evidence="2" id="KW-0175">Coiled coil</keyword>
<dbReference type="Pfam" id="PF04495">
    <property type="entry name" value="GRASP55_65"/>
    <property type="match status" value="1"/>
</dbReference>
<keyword evidence="1" id="KW-0143">Chaperone</keyword>
<keyword evidence="6" id="KW-1185">Reference proteome</keyword>
<dbReference type="Pfam" id="PF18265">
    <property type="entry name" value="Nas2_N"/>
    <property type="match status" value="1"/>
</dbReference>
<dbReference type="Proteomes" id="UP000742024">
    <property type="component" value="Unassembled WGS sequence"/>
</dbReference>
<evidence type="ECO:0000259" key="3">
    <source>
        <dbReference type="Pfam" id="PF04495"/>
    </source>
</evidence>
<proteinExistence type="predicted"/>
<gene>
    <name evidence="5" type="ORF">E4U57_005942</name>
</gene>
<protein>
    <recommendedName>
        <fullName evidence="7">26S proteasome non-ATPase regulatory subunit 9</fullName>
    </recommendedName>
</protein>
<feature type="domain" description="PDZ GRASP-type" evidence="3">
    <location>
        <begin position="162"/>
        <end position="271"/>
    </location>
</feature>
<evidence type="ECO:0000259" key="4">
    <source>
        <dbReference type="Pfam" id="PF18265"/>
    </source>
</evidence>